<accession>A0ABQ7QWV2</accession>
<gene>
    <name evidence="1" type="ORF">JYU34_003977</name>
</gene>
<dbReference type="PROSITE" id="PS51257">
    <property type="entry name" value="PROKAR_LIPOPROTEIN"/>
    <property type="match status" value="1"/>
</dbReference>
<keyword evidence="2" id="KW-1185">Reference proteome</keyword>
<protein>
    <submittedName>
        <fullName evidence="1">Uncharacterized protein</fullName>
    </submittedName>
</protein>
<dbReference type="Proteomes" id="UP000823941">
    <property type="component" value="Chromosome 6"/>
</dbReference>
<evidence type="ECO:0000313" key="1">
    <source>
        <dbReference type="EMBL" id="KAG7309529.1"/>
    </source>
</evidence>
<evidence type="ECO:0000313" key="2">
    <source>
        <dbReference type="Proteomes" id="UP000823941"/>
    </source>
</evidence>
<comment type="caution">
    <text evidence="1">The sequence shown here is derived from an EMBL/GenBank/DDBJ whole genome shotgun (WGS) entry which is preliminary data.</text>
</comment>
<organism evidence="1 2">
    <name type="scientific">Plutella xylostella</name>
    <name type="common">Diamondback moth</name>
    <name type="synonym">Plutella maculipennis</name>
    <dbReference type="NCBI Taxonomy" id="51655"/>
    <lineage>
        <taxon>Eukaryota</taxon>
        <taxon>Metazoa</taxon>
        <taxon>Ecdysozoa</taxon>
        <taxon>Arthropoda</taxon>
        <taxon>Hexapoda</taxon>
        <taxon>Insecta</taxon>
        <taxon>Pterygota</taxon>
        <taxon>Neoptera</taxon>
        <taxon>Endopterygota</taxon>
        <taxon>Lepidoptera</taxon>
        <taxon>Glossata</taxon>
        <taxon>Ditrysia</taxon>
        <taxon>Yponomeutoidea</taxon>
        <taxon>Plutellidae</taxon>
        <taxon>Plutella</taxon>
    </lineage>
</organism>
<reference evidence="1 2" key="1">
    <citation type="submission" date="2021-06" db="EMBL/GenBank/DDBJ databases">
        <title>A haploid diamondback moth (Plutella xylostella L.) genome assembly resolves 31 chromosomes and identifies a diamide resistance mutation.</title>
        <authorList>
            <person name="Ward C.M."/>
            <person name="Perry K.D."/>
            <person name="Baker G."/>
            <person name="Powis K."/>
            <person name="Heckel D.G."/>
            <person name="Baxter S.W."/>
        </authorList>
    </citation>
    <scope>NUCLEOTIDE SEQUENCE [LARGE SCALE GENOMIC DNA]</scope>
    <source>
        <strain evidence="1 2">LV</strain>
        <tissue evidence="1">Single pupa</tissue>
    </source>
</reference>
<sequence length="105" mass="11648">METGSRSCQTAYSPGCRPWWSCPCATTACRPCTRARCAGRRRCGRCGWTATGSRWRPRGRGGRRGRCTRGSAARGRGWRCRRGWRGCTRRATASPACRPTCASRC</sequence>
<proteinExistence type="predicted"/>
<name>A0ABQ7QWV2_PLUXY</name>
<dbReference type="EMBL" id="JAHIBW010000006">
    <property type="protein sequence ID" value="KAG7309529.1"/>
    <property type="molecule type" value="Genomic_DNA"/>
</dbReference>